<organism evidence="6">
    <name type="scientific">Kuenenia stuttgartiensis</name>
    <dbReference type="NCBI Taxonomy" id="174633"/>
    <lineage>
        <taxon>Bacteria</taxon>
        <taxon>Pseudomonadati</taxon>
        <taxon>Planctomycetota</taxon>
        <taxon>Candidatus Brocadiia</taxon>
        <taxon>Candidatus Brocadiales</taxon>
        <taxon>Candidatus Brocadiaceae</taxon>
        <taxon>Candidatus Kuenenia</taxon>
    </lineage>
</organism>
<evidence type="ECO:0000256" key="3">
    <source>
        <dbReference type="ARBA" id="ARBA00023163"/>
    </source>
</evidence>
<dbReference type="InterPro" id="IPR012318">
    <property type="entry name" value="HTH_CRP"/>
</dbReference>
<dbReference type="Gene3D" id="1.10.10.10">
    <property type="entry name" value="Winged helix-like DNA-binding domain superfamily/Winged helix DNA-binding domain"/>
    <property type="match status" value="1"/>
</dbReference>
<dbReference type="SUPFAM" id="SSF51206">
    <property type="entry name" value="cAMP-binding domain-like"/>
    <property type="match status" value="1"/>
</dbReference>
<proteinExistence type="predicted"/>
<reference evidence="6" key="2">
    <citation type="submission" date="2006-01" db="EMBL/GenBank/DDBJ databases">
        <authorList>
            <person name="Genoscope"/>
        </authorList>
    </citation>
    <scope>NUCLEOTIDE SEQUENCE</scope>
</reference>
<name>Q1PUQ2_KUEST</name>
<dbReference type="CDD" id="cd00038">
    <property type="entry name" value="CAP_ED"/>
    <property type="match status" value="1"/>
</dbReference>
<dbReference type="InterPro" id="IPR014710">
    <property type="entry name" value="RmlC-like_jellyroll"/>
</dbReference>
<sequence>MYETNIYLHLKNVPLFNSLANEQLKTLFRAGITKSFPKDHVIFYQHDHGDTFYIVITGKVKITLLNEDGKEIVLSLLKEGDFFGEMSLMDDETRSVSAVCVENTTLFLFTRNQFHKLISNYPGLLTKIFTEICSRLRHANKKIESLAFLDVCGRTIQLLQQLKLEQGEKTNAGIEISHAPTHKEIASMVGASRETITRIIKVLKDNNTLVSYKGRKVILREHANNLLI</sequence>
<evidence type="ECO:0000313" key="6">
    <source>
        <dbReference type="EMBL" id="CAJ70961.1"/>
    </source>
</evidence>
<dbReference type="Proteomes" id="UP000221734">
    <property type="component" value="Chromosome Kuenenia_stuttgartiensis_MBR1"/>
</dbReference>
<feature type="domain" description="HTH crp-type" evidence="5">
    <location>
        <begin position="149"/>
        <end position="223"/>
    </location>
</feature>
<evidence type="ECO:0000259" key="5">
    <source>
        <dbReference type="PROSITE" id="PS51063"/>
    </source>
</evidence>
<dbReference type="RefSeq" id="WP_099326238.1">
    <property type="nucleotide sequence ID" value="NZ_CP049055.1"/>
</dbReference>
<evidence type="ECO:0000313" key="7">
    <source>
        <dbReference type="EMBL" id="QII13260.1"/>
    </source>
</evidence>
<dbReference type="AlphaFoldDB" id="Q1PUQ2"/>
<dbReference type="KEGG" id="kst:KSMBR1_3223"/>
<protein>
    <submittedName>
        <fullName evidence="6">Similar to transcriptional regulator of Crp/Fnr family</fullName>
    </submittedName>
    <submittedName>
        <fullName evidence="7">cAMP-binding protein</fullName>
    </submittedName>
</protein>
<gene>
    <name evidence="6" type="primary">crp</name>
    <name evidence="8" type="synonym">crp_3</name>
    <name evidence="7" type="ORF">KsCSTR_38810</name>
    <name evidence="8" type="ORF">KSMBR1_3223</name>
    <name evidence="6" type="ORF">kustb0216</name>
</gene>
<dbReference type="Pfam" id="PF13545">
    <property type="entry name" value="HTH_Crp_2"/>
    <property type="match status" value="1"/>
</dbReference>
<reference evidence="9" key="3">
    <citation type="submission" date="2017-10" db="EMBL/GenBank/DDBJ databases">
        <authorList>
            <person name="Frank J."/>
        </authorList>
    </citation>
    <scope>NUCLEOTIDE SEQUENCE [LARGE SCALE GENOMIC DNA]</scope>
</reference>
<reference evidence="8" key="4">
    <citation type="submission" date="2017-10" db="EMBL/GenBank/DDBJ databases">
        <authorList>
            <person name="Banno H."/>
            <person name="Chua N.-H."/>
        </authorList>
    </citation>
    <scope>NUCLEOTIDE SEQUENCE [LARGE SCALE GENOMIC DNA]</scope>
    <source>
        <strain evidence="8">Kuenenia_mbr1_ru-nijmegen</strain>
    </source>
</reference>
<dbReference type="PROSITE" id="PS50042">
    <property type="entry name" value="CNMP_BINDING_3"/>
    <property type="match status" value="1"/>
</dbReference>
<dbReference type="OrthoDB" id="9798104at2"/>
<keyword evidence="2" id="KW-0238">DNA-binding</keyword>
<dbReference type="GO" id="GO:0005829">
    <property type="term" value="C:cytosol"/>
    <property type="evidence" value="ECO:0007669"/>
    <property type="project" value="TreeGrafter"/>
</dbReference>
<evidence type="ECO:0000313" key="10">
    <source>
        <dbReference type="Proteomes" id="UP000501926"/>
    </source>
</evidence>
<accession>Q1PUQ2</accession>
<dbReference type="Proteomes" id="UP000501926">
    <property type="component" value="Chromosome"/>
</dbReference>
<dbReference type="InterPro" id="IPR018490">
    <property type="entry name" value="cNMP-bd_dom_sf"/>
</dbReference>
<evidence type="ECO:0000256" key="1">
    <source>
        <dbReference type="ARBA" id="ARBA00023015"/>
    </source>
</evidence>
<dbReference type="InterPro" id="IPR036390">
    <property type="entry name" value="WH_DNA-bd_sf"/>
</dbReference>
<dbReference type="InterPro" id="IPR036388">
    <property type="entry name" value="WH-like_DNA-bd_sf"/>
</dbReference>
<reference evidence="6" key="1">
    <citation type="journal article" date="2006" name="Nature">
        <title>Deciphering the evolution and metabolism of an anammox bacterium from a community genome.</title>
        <authorList>
            <person name="Strous M."/>
            <person name="Pelletier E."/>
            <person name="Mangenot S."/>
            <person name="Rattei T."/>
            <person name="Lehner A."/>
            <person name="Taylor M.W."/>
            <person name="Horn M."/>
            <person name="Daims H."/>
            <person name="Bartol-Mavel D."/>
            <person name="Wincker P."/>
            <person name="Barbe V."/>
            <person name="Fonknechten N."/>
            <person name="Vallenet D."/>
            <person name="Segurens B."/>
            <person name="Schenowitz-Truong C."/>
            <person name="Medigue C."/>
            <person name="Collingro A."/>
            <person name="Snel B."/>
            <person name="Dutilh B.E."/>
            <person name="OpDenCamp H.J.M."/>
            <person name="vanDerDrift C."/>
            <person name="Cirpus I."/>
            <person name="vanDePas-Schoonen K.T."/>
            <person name="Harhangi H.R."/>
            <person name="vanNiftrik L."/>
            <person name="Schmid M."/>
            <person name="Keltjens J."/>
            <person name="vanDeVossenberg J."/>
            <person name="Kartal B."/>
            <person name="Meier H."/>
            <person name="Frishman D."/>
            <person name="Huynen M.A."/>
            <person name="Mewes H."/>
            <person name="Weissenbach J."/>
            <person name="Jetten M.S.M."/>
            <person name="Wagner M."/>
            <person name="LePaslier D."/>
        </authorList>
    </citation>
    <scope>NUCLEOTIDE SEQUENCE</scope>
</reference>
<evidence type="ECO:0000256" key="2">
    <source>
        <dbReference type="ARBA" id="ARBA00023125"/>
    </source>
</evidence>
<keyword evidence="1" id="KW-0805">Transcription regulation</keyword>
<dbReference type="GO" id="GO:0003700">
    <property type="term" value="F:DNA-binding transcription factor activity"/>
    <property type="evidence" value="ECO:0007669"/>
    <property type="project" value="TreeGrafter"/>
</dbReference>
<keyword evidence="3" id="KW-0804">Transcription</keyword>
<dbReference type="Pfam" id="PF00027">
    <property type="entry name" value="cNMP_binding"/>
    <property type="match status" value="1"/>
</dbReference>
<dbReference type="InterPro" id="IPR050397">
    <property type="entry name" value="Env_Response_Regulators"/>
</dbReference>
<dbReference type="EMBL" id="CP049055">
    <property type="protein sequence ID" value="QII13260.1"/>
    <property type="molecule type" value="Genomic_DNA"/>
</dbReference>
<keyword evidence="9" id="KW-1185">Reference proteome</keyword>
<dbReference type="EMBL" id="CT573074">
    <property type="protein sequence ID" value="CAJ70961.1"/>
    <property type="molecule type" value="Genomic_DNA"/>
</dbReference>
<evidence type="ECO:0000313" key="9">
    <source>
        <dbReference type="Proteomes" id="UP000221734"/>
    </source>
</evidence>
<evidence type="ECO:0000259" key="4">
    <source>
        <dbReference type="PROSITE" id="PS50042"/>
    </source>
</evidence>
<dbReference type="PROSITE" id="PS51063">
    <property type="entry name" value="HTH_CRP_2"/>
    <property type="match status" value="1"/>
</dbReference>
<dbReference type="PANTHER" id="PTHR24567">
    <property type="entry name" value="CRP FAMILY TRANSCRIPTIONAL REGULATORY PROTEIN"/>
    <property type="match status" value="1"/>
</dbReference>
<reference evidence="7 10" key="5">
    <citation type="submission" date="2020-02" db="EMBL/GenBank/DDBJ databases">
        <title>Newly sequenced genome of strain CSTR1 showed variability in Candidatus Kuenenia stuttgartiensis genomes.</title>
        <authorList>
            <person name="Ding C."/>
            <person name="Adrian L."/>
        </authorList>
    </citation>
    <scope>NUCLEOTIDE SEQUENCE [LARGE SCALE GENOMIC DNA]</scope>
    <source>
        <strain evidence="7 10">CSTR1</strain>
    </source>
</reference>
<dbReference type="SUPFAM" id="SSF46785">
    <property type="entry name" value="Winged helix' DNA-binding domain"/>
    <property type="match status" value="1"/>
</dbReference>
<dbReference type="PANTHER" id="PTHR24567:SF74">
    <property type="entry name" value="HTH-TYPE TRANSCRIPTIONAL REGULATOR ARCR"/>
    <property type="match status" value="1"/>
</dbReference>
<dbReference type="Gene3D" id="2.60.120.10">
    <property type="entry name" value="Jelly Rolls"/>
    <property type="match status" value="1"/>
</dbReference>
<dbReference type="SMART" id="SM00100">
    <property type="entry name" value="cNMP"/>
    <property type="match status" value="1"/>
</dbReference>
<dbReference type="InterPro" id="IPR000595">
    <property type="entry name" value="cNMP-bd_dom"/>
</dbReference>
<feature type="domain" description="Cyclic nucleotide-binding" evidence="4">
    <location>
        <begin position="15"/>
        <end position="135"/>
    </location>
</feature>
<dbReference type="GO" id="GO:0003677">
    <property type="term" value="F:DNA binding"/>
    <property type="evidence" value="ECO:0007669"/>
    <property type="project" value="UniProtKB-KW"/>
</dbReference>
<dbReference type="EMBL" id="LT934425">
    <property type="protein sequence ID" value="SOH05700.1"/>
    <property type="molecule type" value="Genomic_DNA"/>
</dbReference>
<evidence type="ECO:0000313" key="8">
    <source>
        <dbReference type="EMBL" id="SOH05700.1"/>
    </source>
</evidence>
<dbReference type="SMART" id="SM00419">
    <property type="entry name" value="HTH_CRP"/>
    <property type="match status" value="1"/>
</dbReference>